<comment type="caution">
    <text evidence="2">The sequence shown here is derived from an EMBL/GenBank/DDBJ whole genome shotgun (WGS) entry which is preliminary data.</text>
</comment>
<accession>X1TRK0</accession>
<dbReference type="Pfam" id="PF01978">
    <property type="entry name" value="TrmB"/>
    <property type="match status" value="1"/>
</dbReference>
<organism evidence="2">
    <name type="scientific">marine sediment metagenome</name>
    <dbReference type="NCBI Taxonomy" id="412755"/>
    <lineage>
        <taxon>unclassified sequences</taxon>
        <taxon>metagenomes</taxon>
        <taxon>ecological metagenomes</taxon>
    </lineage>
</organism>
<dbReference type="PANTHER" id="PTHR34293:SF1">
    <property type="entry name" value="HTH-TYPE TRANSCRIPTIONAL REGULATOR TRMBL2"/>
    <property type="match status" value="1"/>
</dbReference>
<dbReference type="InterPro" id="IPR051797">
    <property type="entry name" value="TrmB-like"/>
</dbReference>
<dbReference type="EMBL" id="BARW01018014">
    <property type="protein sequence ID" value="GAI93971.1"/>
    <property type="molecule type" value="Genomic_DNA"/>
</dbReference>
<protein>
    <recommendedName>
        <fullName evidence="1">Transcription regulator TrmB N-terminal domain-containing protein</fullName>
    </recommendedName>
</protein>
<reference evidence="2" key="1">
    <citation type="journal article" date="2014" name="Front. Microbiol.">
        <title>High frequency of phylogenetically diverse reductive dehalogenase-homologous genes in deep subseafloor sedimentary metagenomes.</title>
        <authorList>
            <person name="Kawai M."/>
            <person name="Futagami T."/>
            <person name="Toyoda A."/>
            <person name="Takaki Y."/>
            <person name="Nishi S."/>
            <person name="Hori S."/>
            <person name="Arai W."/>
            <person name="Tsubouchi T."/>
            <person name="Morono Y."/>
            <person name="Uchiyama I."/>
            <person name="Ito T."/>
            <person name="Fujiyama A."/>
            <person name="Inagaki F."/>
            <person name="Takami H."/>
        </authorList>
    </citation>
    <scope>NUCLEOTIDE SEQUENCE</scope>
    <source>
        <strain evidence="2">Expedition CK06-06</strain>
    </source>
</reference>
<gene>
    <name evidence="2" type="ORF">S12H4_30940</name>
</gene>
<dbReference type="InterPro" id="IPR002831">
    <property type="entry name" value="Tscrpt_reg_TrmB_N"/>
</dbReference>
<dbReference type="AlphaFoldDB" id="X1TRK0"/>
<sequence length="274" mass="31658">EINVYKFVLGKIHNNNRIYKLPKITLNMEIEKLEQLGLDIKEAKIYLALLELKESQVGELSKKAQINRTTTYDILDRLIEKGLVAYVISARKKVFKPTTPKRLLEQIKEKEKIAEEILPDLNEIFMGDRKEEEADIYKGKKGIKTILGDILNYKSYVTLGSSGEFLRVMEHDFVIFQKKKKNLGIKSRIIQSNSARKNKELRKVAYATFKYISDEFSSPNTSIIYGNKLAIIVWAETPIATVITSKQVADSFKNILNYYGNKLRNNHFYSRIVI</sequence>
<dbReference type="Gene3D" id="1.10.10.10">
    <property type="entry name" value="Winged helix-like DNA-binding domain superfamily/Winged helix DNA-binding domain"/>
    <property type="match status" value="1"/>
</dbReference>
<dbReference type="SUPFAM" id="SSF46785">
    <property type="entry name" value="Winged helix' DNA-binding domain"/>
    <property type="match status" value="1"/>
</dbReference>
<proteinExistence type="predicted"/>
<dbReference type="InterPro" id="IPR036388">
    <property type="entry name" value="WH-like_DNA-bd_sf"/>
</dbReference>
<dbReference type="InterPro" id="IPR011991">
    <property type="entry name" value="ArsR-like_HTH"/>
</dbReference>
<dbReference type="CDD" id="cd00090">
    <property type="entry name" value="HTH_ARSR"/>
    <property type="match status" value="1"/>
</dbReference>
<dbReference type="InterPro" id="IPR036390">
    <property type="entry name" value="WH_DNA-bd_sf"/>
</dbReference>
<evidence type="ECO:0000259" key="1">
    <source>
        <dbReference type="Pfam" id="PF01978"/>
    </source>
</evidence>
<evidence type="ECO:0000313" key="2">
    <source>
        <dbReference type="EMBL" id="GAI93971.1"/>
    </source>
</evidence>
<feature type="non-terminal residue" evidence="2">
    <location>
        <position position="1"/>
    </location>
</feature>
<name>X1TRK0_9ZZZZ</name>
<dbReference type="PANTHER" id="PTHR34293">
    <property type="entry name" value="HTH-TYPE TRANSCRIPTIONAL REGULATOR TRMBL2"/>
    <property type="match status" value="1"/>
</dbReference>
<feature type="domain" description="Transcription regulator TrmB N-terminal" evidence="1">
    <location>
        <begin position="33"/>
        <end position="100"/>
    </location>
</feature>